<name>A0AAD5MY96_PARTN</name>
<organism evidence="1 2">
    <name type="scientific">Parelaphostrongylus tenuis</name>
    <name type="common">Meningeal worm</name>
    <dbReference type="NCBI Taxonomy" id="148309"/>
    <lineage>
        <taxon>Eukaryota</taxon>
        <taxon>Metazoa</taxon>
        <taxon>Ecdysozoa</taxon>
        <taxon>Nematoda</taxon>
        <taxon>Chromadorea</taxon>
        <taxon>Rhabditida</taxon>
        <taxon>Rhabditina</taxon>
        <taxon>Rhabditomorpha</taxon>
        <taxon>Strongyloidea</taxon>
        <taxon>Metastrongylidae</taxon>
        <taxon>Parelaphostrongylus</taxon>
    </lineage>
</organism>
<proteinExistence type="predicted"/>
<sequence>MSEELNSFQYAQTAVNCQDKLRDDVCLQHYVKALIVYSEDNRNENCYKLRTSIALWLRQPCVLIDTGDRFWQKIARKLEVRADQTQGEFPTLKRVRKITESLWHVEKCPSSFTQGVWKGIKIGYCKLMSRRKLHAVTAHDRATCVTNRENDCLVANTLEFKIKLEFYFERLCSRFSGIGGAYCSQNCSTTIKISANVFGEQLLHIAATGKIITLEGLTVALLHDSDQPHIAKSIHHISEKLS</sequence>
<comment type="caution">
    <text evidence="1">The sequence shown here is derived from an EMBL/GenBank/DDBJ whole genome shotgun (WGS) entry which is preliminary data.</text>
</comment>
<dbReference type="AlphaFoldDB" id="A0AAD5MY96"/>
<gene>
    <name evidence="1" type="ORF">KIN20_024435</name>
</gene>
<protein>
    <submittedName>
        <fullName evidence="1">Uncharacterized protein</fullName>
    </submittedName>
</protein>
<reference evidence="1" key="1">
    <citation type="submission" date="2021-06" db="EMBL/GenBank/DDBJ databases">
        <title>Parelaphostrongylus tenuis whole genome reference sequence.</title>
        <authorList>
            <person name="Garwood T.J."/>
            <person name="Larsen P.A."/>
            <person name="Fountain-Jones N.M."/>
            <person name="Garbe J.R."/>
            <person name="Macchietto M.G."/>
            <person name="Kania S.A."/>
            <person name="Gerhold R.W."/>
            <person name="Richards J.E."/>
            <person name="Wolf T.M."/>
        </authorList>
    </citation>
    <scope>NUCLEOTIDE SEQUENCE</scope>
    <source>
        <strain evidence="1">MNPRO001-30</strain>
        <tissue evidence="1">Meninges</tissue>
    </source>
</reference>
<evidence type="ECO:0000313" key="2">
    <source>
        <dbReference type="Proteomes" id="UP001196413"/>
    </source>
</evidence>
<evidence type="ECO:0000313" key="1">
    <source>
        <dbReference type="EMBL" id="KAJ1364353.1"/>
    </source>
</evidence>
<accession>A0AAD5MY96</accession>
<dbReference type="EMBL" id="JAHQIW010004953">
    <property type="protein sequence ID" value="KAJ1364353.1"/>
    <property type="molecule type" value="Genomic_DNA"/>
</dbReference>
<keyword evidence="2" id="KW-1185">Reference proteome</keyword>
<dbReference type="Proteomes" id="UP001196413">
    <property type="component" value="Unassembled WGS sequence"/>
</dbReference>